<evidence type="ECO:0000256" key="2">
    <source>
        <dbReference type="ARBA" id="ARBA00022475"/>
    </source>
</evidence>
<comment type="caution">
    <text evidence="11">The sequence shown here is derived from an EMBL/GenBank/DDBJ whole genome shotgun (WGS) entry which is preliminary data.</text>
</comment>
<protein>
    <recommendedName>
        <fullName evidence="10">Fluoride-specific ion channel FluC</fullName>
    </recommendedName>
</protein>
<feature type="transmembrane region" description="Helical" evidence="10">
    <location>
        <begin position="5"/>
        <end position="25"/>
    </location>
</feature>
<feature type="transmembrane region" description="Helical" evidence="10">
    <location>
        <begin position="31"/>
        <end position="51"/>
    </location>
</feature>
<feature type="binding site" evidence="10">
    <location>
        <position position="72"/>
    </location>
    <ligand>
        <name>Na(+)</name>
        <dbReference type="ChEBI" id="CHEBI:29101"/>
        <note>structural</note>
    </ligand>
</feature>
<dbReference type="EMBL" id="AQPX01000029">
    <property type="protein sequence ID" value="EON70714.1"/>
    <property type="molecule type" value="Genomic_DNA"/>
</dbReference>
<reference evidence="11 12" key="1">
    <citation type="submission" date="2013-04" db="EMBL/GenBank/DDBJ databases">
        <title>Draft genome of the heavy metal tolerant bacterium Lysinibacillus sphaericus strain OT4b.31.</title>
        <authorList>
            <person name="Pena-Montenegro T.D."/>
            <person name="Dussan J."/>
        </authorList>
    </citation>
    <scope>NUCLEOTIDE SEQUENCE [LARGE SCALE GENOMIC DNA]</scope>
    <source>
        <strain evidence="11 12">OT4b.31</strain>
    </source>
</reference>
<evidence type="ECO:0000256" key="10">
    <source>
        <dbReference type="HAMAP-Rule" id="MF_00454"/>
    </source>
</evidence>
<dbReference type="GO" id="GO:0046872">
    <property type="term" value="F:metal ion binding"/>
    <property type="evidence" value="ECO:0007669"/>
    <property type="project" value="UniProtKB-KW"/>
</dbReference>
<comment type="catalytic activity">
    <reaction evidence="8">
        <text>fluoride(in) = fluoride(out)</text>
        <dbReference type="Rhea" id="RHEA:76159"/>
        <dbReference type="ChEBI" id="CHEBI:17051"/>
    </reaction>
    <physiologicalReaction direction="left-to-right" evidence="8">
        <dbReference type="Rhea" id="RHEA:76160"/>
    </physiologicalReaction>
</comment>
<keyword evidence="10" id="KW-0479">Metal-binding</keyword>
<keyword evidence="3 10" id="KW-0812">Transmembrane</keyword>
<evidence type="ECO:0000256" key="6">
    <source>
        <dbReference type="ARBA" id="ARBA00023303"/>
    </source>
</evidence>
<dbReference type="AlphaFoldDB" id="R7Z9L7"/>
<proteinExistence type="inferred from homology"/>
<dbReference type="NCBIfam" id="TIGR00494">
    <property type="entry name" value="crcB"/>
    <property type="match status" value="1"/>
</dbReference>
<keyword evidence="10" id="KW-0813">Transport</keyword>
<dbReference type="GO" id="GO:0140114">
    <property type="term" value="P:cellular detoxification of fluoride"/>
    <property type="evidence" value="ECO:0007669"/>
    <property type="project" value="UniProtKB-UniRule"/>
</dbReference>
<evidence type="ECO:0000256" key="7">
    <source>
        <dbReference type="ARBA" id="ARBA00035120"/>
    </source>
</evidence>
<dbReference type="InterPro" id="IPR003691">
    <property type="entry name" value="FluC"/>
</dbReference>
<feature type="transmembrane region" description="Helical" evidence="10">
    <location>
        <begin position="58"/>
        <end position="78"/>
    </location>
</feature>
<keyword evidence="10" id="KW-0915">Sodium</keyword>
<evidence type="ECO:0000256" key="1">
    <source>
        <dbReference type="ARBA" id="ARBA00004651"/>
    </source>
</evidence>
<dbReference type="PATRIC" id="fig|1285586.5.peg.4118"/>
<dbReference type="HOGENOM" id="CLU_114342_1_2_9"/>
<dbReference type="GO" id="GO:0005886">
    <property type="term" value="C:plasma membrane"/>
    <property type="evidence" value="ECO:0007669"/>
    <property type="project" value="UniProtKB-SubCell"/>
</dbReference>
<evidence type="ECO:0000256" key="3">
    <source>
        <dbReference type="ARBA" id="ARBA00022692"/>
    </source>
</evidence>
<dbReference type="PANTHER" id="PTHR28259">
    <property type="entry name" value="FLUORIDE EXPORT PROTEIN 1-RELATED"/>
    <property type="match status" value="1"/>
</dbReference>
<dbReference type="GO" id="GO:0062054">
    <property type="term" value="F:fluoride channel activity"/>
    <property type="evidence" value="ECO:0007669"/>
    <property type="project" value="UniProtKB-UniRule"/>
</dbReference>
<organism evidence="11 12">
    <name type="scientific">Lysinibacillus sphaericus OT4b.31</name>
    <dbReference type="NCBI Taxonomy" id="1285586"/>
    <lineage>
        <taxon>Bacteria</taxon>
        <taxon>Bacillati</taxon>
        <taxon>Bacillota</taxon>
        <taxon>Bacilli</taxon>
        <taxon>Bacillales</taxon>
        <taxon>Bacillaceae</taxon>
        <taxon>Lysinibacillus</taxon>
    </lineage>
</organism>
<gene>
    <name evidence="10" type="primary">fluC</name>
    <name evidence="10" type="synonym">crcB</name>
    <name evidence="11" type="ORF">H131_19787</name>
</gene>
<evidence type="ECO:0000313" key="12">
    <source>
        <dbReference type="Proteomes" id="UP000013911"/>
    </source>
</evidence>
<keyword evidence="2 10" id="KW-1003">Cell membrane</keyword>
<evidence type="ECO:0000256" key="5">
    <source>
        <dbReference type="ARBA" id="ARBA00023136"/>
    </source>
</evidence>
<comment type="activity regulation">
    <text evidence="10">Na(+) is not transported, but it plays an essential structural role and its presence is essential for fluoride channel function.</text>
</comment>
<feature type="binding site" evidence="10">
    <location>
        <position position="69"/>
    </location>
    <ligand>
        <name>Na(+)</name>
        <dbReference type="ChEBI" id="CHEBI:29101"/>
        <note>structural</note>
    </ligand>
</feature>
<evidence type="ECO:0000256" key="4">
    <source>
        <dbReference type="ARBA" id="ARBA00022989"/>
    </source>
</evidence>
<comment type="function">
    <text evidence="9 10">Fluoride-specific ion channel. Important for reducing fluoride concentration in the cell, thus reducing its toxicity.</text>
</comment>
<keyword evidence="6 10" id="KW-0407">Ion channel</keyword>
<keyword evidence="10" id="KW-0406">Ion transport</keyword>
<dbReference type="PANTHER" id="PTHR28259:SF1">
    <property type="entry name" value="FLUORIDE EXPORT PROTEIN 1-RELATED"/>
    <property type="match status" value="1"/>
</dbReference>
<comment type="similarity">
    <text evidence="7 10">Belongs to the fluoride channel Fluc/FEX (TC 1.A.43) family.</text>
</comment>
<name>R7Z9L7_LYSSH</name>
<keyword evidence="5 10" id="KW-0472">Membrane</keyword>
<dbReference type="OrthoDB" id="9799631at2"/>
<feature type="transmembrane region" description="Helical" evidence="10">
    <location>
        <begin position="90"/>
        <end position="112"/>
    </location>
</feature>
<dbReference type="RefSeq" id="WP_010860862.1">
    <property type="nucleotide sequence ID" value="NZ_KB933404.1"/>
</dbReference>
<evidence type="ECO:0000256" key="9">
    <source>
        <dbReference type="ARBA" id="ARBA00049940"/>
    </source>
</evidence>
<comment type="subcellular location">
    <subcellularLocation>
        <location evidence="1 10">Cell membrane</location>
        <topology evidence="1 10">Multi-pass membrane protein</topology>
    </subcellularLocation>
</comment>
<evidence type="ECO:0000313" key="11">
    <source>
        <dbReference type="EMBL" id="EON70714.1"/>
    </source>
</evidence>
<keyword evidence="4 10" id="KW-1133">Transmembrane helix</keyword>
<sequence>MKSILAVGIGGFCGAICRYTIGLFIPHTGSFPLATLSINLVGCLCLAWLFTTFANRTPLILGIGTGFLGAFTTFSTFSVETLVLLENNEWMTAVSYSLLSVIGGLLCAMIGARLARRRIK</sequence>
<dbReference type="Proteomes" id="UP000013911">
    <property type="component" value="Unassembled WGS sequence"/>
</dbReference>
<accession>R7Z9L7</accession>
<dbReference type="eggNOG" id="COG0239">
    <property type="taxonomic scope" value="Bacteria"/>
</dbReference>
<evidence type="ECO:0000256" key="8">
    <source>
        <dbReference type="ARBA" id="ARBA00035585"/>
    </source>
</evidence>
<dbReference type="Pfam" id="PF02537">
    <property type="entry name" value="CRCB"/>
    <property type="match status" value="1"/>
</dbReference>
<dbReference type="HAMAP" id="MF_00454">
    <property type="entry name" value="FluC"/>
    <property type="match status" value="1"/>
</dbReference>